<dbReference type="OrthoDB" id="62404at2759"/>
<evidence type="ECO:0000313" key="3">
    <source>
        <dbReference type="Proteomes" id="UP000243217"/>
    </source>
</evidence>
<name>A0A1V9ZPH3_9STRA</name>
<dbReference type="AlphaFoldDB" id="A0A1V9ZPH3"/>
<reference evidence="2 3" key="1">
    <citation type="journal article" date="2014" name="Genome Biol. Evol.">
        <title>The secreted proteins of Achlya hypogyna and Thraustotheca clavata identify the ancestral oomycete secretome and reveal gene acquisitions by horizontal gene transfer.</title>
        <authorList>
            <person name="Misner I."/>
            <person name="Blouin N."/>
            <person name="Leonard G."/>
            <person name="Richards T.A."/>
            <person name="Lane C.E."/>
        </authorList>
    </citation>
    <scope>NUCLEOTIDE SEQUENCE [LARGE SCALE GENOMIC DNA]</scope>
    <source>
        <strain evidence="2 3">ATCC 34112</strain>
    </source>
</reference>
<proteinExistence type="predicted"/>
<sequence length="364" mass="43920">MNEYKYDKRTYNRERQRMLQNERLMQVQNLKQQITLLQEQLQSQYMRPLKWKEIAQEIQDCEKESKLLQKTLRRKVNRLEQLIKIMTQWVADMMYVEKSLDNRNLDCKNITLMEEPLSRQLGCEWILDHLFYNMEYVFSNCGFPGPNSDEIFQRFQVTINENENCQYEWCTQRILPASFDDTTFAFQKILKDNYMGIGRRQPLENQLISTNTKCFDYSRQLFKHSNHVDWENWLCGEYFEPNRYVIVMQSIHNDAKHPSGTLQRNRMTWVVVDRIGPMLSRTRELMTFSNYWTKDTGNFSLEQEAKFWGCNLNNIPEYLWHTMFTTYMQRVGTCHAKRFTNELINAIKSRKNRKYPPAKPVDDS</sequence>
<accession>A0A1V9ZPH3</accession>
<comment type="caution">
    <text evidence="2">The sequence shown here is derived from an EMBL/GenBank/DDBJ whole genome shotgun (WGS) entry which is preliminary data.</text>
</comment>
<evidence type="ECO:0000313" key="2">
    <source>
        <dbReference type="EMBL" id="OQR99863.1"/>
    </source>
</evidence>
<protein>
    <submittedName>
        <fullName evidence="2">Uncharacterized protein</fullName>
    </submittedName>
</protein>
<evidence type="ECO:0000256" key="1">
    <source>
        <dbReference type="SAM" id="Coils"/>
    </source>
</evidence>
<feature type="coiled-coil region" evidence="1">
    <location>
        <begin position="27"/>
        <end position="78"/>
    </location>
</feature>
<dbReference type="EMBL" id="JNBS01001779">
    <property type="protein sequence ID" value="OQR99863.1"/>
    <property type="molecule type" value="Genomic_DNA"/>
</dbReference>
<keyword evidence="1" id="KW-0175">Coiled coil</keyword>
<organism evidence="2 3">
    <name type="scientific">Thraustotheca clavata</name>
    <dbReference type="NCBI Taxonomy" id="74557"/>
    <lineage>
        <taxon>Eukaryota</taxon>
        <taxon>Sar</taxon>
        <taxon>Stramenopiles</taxon>
        <taxon>Oomycota</taxon>
        <taxon>Saprolegniomycetes</taxon>
        <taxon>Saprolegniales</taxon>
        <taxon>Achlyaceae</taxon>
        <taxon>Thraustotheca</taxon>
    </lineage>
</organism>
<dbReference type="Proteomes" id="UP000243217">
    <property type="component" value="Unassembled WGS sequence"/>
</dbReference>
<gene>
    <name evidence="2" type="ORF">THRCLA_06356</name>
</gene>
<keyword evidence="3" id="KW-1185">Reference proteome</keyword>